<evidence type="ECO:0000313" key="2">
    <source>
        <dbReference type="Proteomes" id="UP000887458"/>
    </source>
</evidence>
<evidence type="ECO:0000313" key="1">
    <source>
        <dbReference type="EMBL" id="KAH9418540.1"/>
    </source>
</evidence>
<protein>
    <submittedName>
        <fullName evidence="1">Uncharacterized protein</fullName>
    </submittedName>
</protein>
<dbReference type="Proteomes" id="UP000887458">
    <property type="component" value="Unassembled WGS sequence"/>
</dbReference>
<keyword evidence="2" id="KW-1185">Reference proteome</keyword>
<gene>
    <name evidence="1" type="ORF">DERP_003865</name>
</gene>
<dbReference type="EMBL" id="NJHN03000062">
    <property type="protein sequence ID" value="KAH9418540.1"/>
    <property type="molecule type" value="Genomic_DNA"/>
</dbReference>
<reference evidence="1 2" key="2">
    <citation type="journal article" date="2022" name="Mol. Biol. Evol.">
        <title>Comparative Genomics Reveals Insights into the Divergent Evolution of Astigmatic Mites and Household Pest Adaptations.</title>
        <authorList>
            <person name="Xiong Q."/>
            <person name="Wan A.T."/>
            <person name="Liu X."/>
            <person name="Fung C.S."/>
            <person name="Xiao X."/>
            <person name="Malainual N."/>
            <person name="Hou J."/>
            <person name="Wang L."/>
            <person name="Wang M."/>
            <person name="Yang K.Y."/>
            <person name="Cui Y."/>
            <person name="Leung E.L."/>
            <person name="Nong W."/>
            <person name="Shin S.K."/>
            <person name="Au S.W."/>
            <person name="Jeong K.Y."/>
            <person name="Chew F.T."/>
            <person name="Hui J.H."/>
            <person name="Leung T.F."/>
            <person name="Tungtrongchitr A."/>
            <person name="Zhong N."/>
            <person name="Liu Z."/>
            <person name="Tsui S.K."/>
        </authorList>
    </citation>
    <scope>NUCLEOTIDE SEQUENCE [LARGE SCALE GENOMIC DNA]</scope>
    <source>
        <strain evidence="1">Derp</strain>
    </source>
</reference>
<sequence>MCLNFNQCKSISDKIIGRFRRKRYSNESSHDGCTRLSVRKTSNIIRRQPRRPHGSHSAIFITFEAIFLIKLCGINISIRQLCGRSVASIKFGELYVTEYLS</sequence>
<organism evidence="1 2">
    <name type="scientific">Dermatophagoides pteronyssinus</name>
    <name type="common">European house dust mite</name>
    <dbReference type="NCBI Taxonomy" id="6956"/>
    <lineage>
        <taxon>Eukaryota</taxon>
        <taxon>Metazoa</taxon>
        <taxon>Ecdysozoa</taxon>
        <taxon>Arthropoda</taxon>
        <taxon>Chelicerata</taxon>
        <taxon>Arachnida</taxon>
        <taxon>Acari</taxon>
        <taxon>Acariformes</taxon>
        <taxon>Sarcoptiformes</taxon>
        <taxon>Astigmata</taxon>
        <taxon>Psoroptidia</taxon>
        <taxon>Analgoidea</taxon>
        <taxon>Pyroglyphidae</taxon>
        <taxon>Dermatophagoidinae</taxon>
        <taxon>Dermatophagoides</taxon>
    </lineage>
</organism>
<proteinExistence type="predicted"/>
<name>A0ABQ8J835_DERPT</name>
<accession>A0ABQ8J835</accession>
<reference evidence="1 2" key="1">
    <citation type="journal article" date="2018" name="J. Allergy Clin. Immunol.">
        <title>High-quality assembly of Dermatophagoides pteronyssinus genome and transcriptome reveals a wide range of novel allergens.</title>
        <authorList>
            <person name="Liu X.Y."/>
            <person name="Yang K.Y."/>
            <person name="Wang M.Q."/>
            <person name="Kwok J.S."/>
            <person name="Zeng X."/>
            <person name="Yang Z."/>
            <person name="Xiao X.J."/>
            <person name="Lau C.P."/>
            <person name="Li Y."/>
            <person name="Huang Z.M."/>
            <person name="Ba J.G."/>
            <person name="Yim A.K."/>
            <person name="Ouyang C.Y."/>
            <person name="Ngai S.M."/>
            <person name="Chan T.F."/>
            <person name="Leung E.L."/>
            <person name="Liu L."/>
            <person name="Liu Z.G."/>
            <person name="Tsui S.K."/>
        </authorList>
    </citation>
    <scope>NUCLEOTIDE SEQUENCE [LARGE SCALE GENOMIC DNA]</scope>
    <source>
        <strain evidence="1">Derp</strain>
    </source>
</reference>
<comment type="caution">
    <text evidence="1">The sequence shown here is derived from an EMBL/GenBank/DDBJ whole genome shotgun (WGS) entry which is preliminary data.</text>
</comment>